<reference evidence="1" key="1">
    <citation type="submission" date="2020-06" db="EMBL/GenBank/DDBJ databases">
        <authorList>
            <person name="Li T."/>
            <person name="Hu X."/>
            <person name="Zhang T."/>
            <person name="Song X."/>
            <person name="Zhang H."/>
            <person name="Dai N."/>
            <person name="Sheng W."/>
            <person name="Hou X."/>
            <person name="Wei L."/>
        </authorList>
    </citation>
    <scope>NUCLEOTIDE SEQUENCE</scope>
    <source>
        <strain evidence="1">KEN8</strain>
        <tissue evidence="1">Leaf</tissue>
    </source>
</reference>
<dbReference type="AlphaFoldDB" id="A0AAW2STY5"/>
<comment type="caution">
    <text evidence="1">The sequence shown here is derived from an EMBL/GenBank/DDBJ whole genome shotgun (WGS) entry which is preliminary data.</text>
</comment>
<evidence type="ECO:0000313" key="1">
    <source>
        <dbReference type="EMBL" id="KAL0395744.1"/>
    </source>
</evidence>
<proteinExistence type="predicted"/>
<sequence>MLHRHFHANRRYRSTQRVHPVAAAAAKSRSESDISKLLQLEWEIRPVSCMASLMLLPCPLNPNRGTAFMFLESRFPLEGL</sequence>
<protein>
    <submittedName>
        <fullName evidence="1">Uncharacterized protein</fullName>
    </submittedName>
</protein>
<gene>
    <name evidence="1" type="ORF">Scaly_0022800</name>
</gene>
<dbReference type="EMBL" id="JACGWM010000001">
    <property type="protein sequence ID" value="KAL0395744.1"/>
    <property type="molecule type" value="Genomic_DNA"/>
</dbReference>
<name>A0AAW2STY5_9LAMI</name>
<accession>A0AAW2STY5</accession>
<reference evidence="1" key="2">
    <citation type="journal article" date="2024" name="Plant">
        <title>Genomic evolution and insights into agronomic trait innovations of Sesamum species.</title>
        <authorList>
            <person name="Miao H."/>
            <person name="Wang L."/>
            <person name="Qu L."/>
            <person name="Liu H."/>
            <person name="Sun Y."/>
            <person name="Le M."/>
            <person name="Wang Q."/>
            <person name="Wei S."/>
            <person name="Zheng Y."/>
            <person name="Lin W."/>
            <person name="Duan Y."/>
            <person name="Cao H."/>
            <person name="Xiong S."/>
            <person name="Wang X."/>
            <person name="Wei L."/>
            <person name="Li C."/>
            <person name="Ma Q."/>
            <person name="Ju M."/>
            <person name="Zhao R."/>
            <person name="Li G."/>
            <person name="Mu C."/>
            <person name="Tian Q."/>
            <person name="Mei H."/>
            <person name="Zhang T."/>
            <person name="Gao T."/>
            <person name="Zhang H."/>
        </authorList>
    </citation>
    <scope>NUCLEOTIDE SEQUENCE</scope>
    <source>
        <strain evidence="1">KEN8</strain>
    </source>
</reference>
<organism evidence="1">
    <name type="scientific">Sesamum calycinum</name>
    <dbReference type="NCBI Taxonomy" id="2727403"/>
    <lineage>
        <taxon>Eukaryota</taxon>
        <taxon>Viridiplantae</taxon>
        <taxon>Streptophyta</taxon>
        <taxon>Embryophyta</taxon>
        <taxon>Tracheophyta</taxon>
        <taxon>Spermatophyta</taxon>
        <taxon>Magnoliopsida</taxon>
        <taxon>eudicotyledons</taxon>
        <taxon>Gunneridae</taxon>
        <taxon>Pentapetalae</taxon>
        <taxon>asterids</taxon>
        <taxon>lamiids</taxon>
        <taxon>Lamiales</taxon>
        <taxon>Pedaliaceae</taxon>
        <taxon>Sesamum</taxon>
    </lineage>
</organism>